<dbReference type="GO" id="GO:0003677">
    <property type="term" value="F:DNA binding"/>
    <property type="evidence" value="ECO:0007669"/>
    <property type="project" value="UniProtKB-KW"/>
</dbReference>
<protein>
    <submittedName>
        <fullName evidence="6">LysR family transcriptional regulator</fullName>
    </submittedName>
</protein>
<reference evidence="6 7" key="1">
    <citation type="submission" date="2019-01" db="EMBL/GenBank/DDBJ databases">
        <authorList>
            <person name="Chen W.-M."/>
        </authorList>
    </citation>
    <scope>NUCLEOTIDE SEQUENCE [LARGE SCALE GENOMIC DNA]</scope>
    <source>
        <strain evidence="6 7">FSY-9</strain>
    </source>
</reference>
<evidence type="ECO:0000256" key="1">
    <source>
        <dbReference type="ARBA" id="ARBA00009437"/>
    </source>
</evidence>
<dbReference type="EMBL" id="SACO01000003">
    <property type="protein sequence ID" value="RVU06452.1"/>
    <property type="molecule type" value="Genomic_DNA"/>
</dbReference>
<dbReference type="Pfam" id="PF00126">
    <property type="entry name" value="HTH_1"/>
    <property type="match status" value="1"/>
</dbReference>
<evidence type="ECO:0000256" key="2">
    <source>
        <dbReference type="ARBA" id="ARBA00023015"/>
    </source>
</evidence>
<evidence type="ECO:0000259" key="5">
    <source>
        <dbReference type="PROSITE" id="PS50931"/>
    </source>
</evidence>
<keyword evidence="3" id="KW-0238">DNA-binding</keyword>
<dbReference type="Gene3D" id="3.40.190.290">
    <property type="match status" value="1"/>
</dbReference>
<evidence type="ECO:0000256" key="4">
    <source>
        <dbReference type="ARBA" id="ARBA00023163"/>
    </source>
</evidence>
<keyword evidence="7" id="KW-1185">Reference proteome</keyword>
<dbReference type="AlphaFoldDB" id="A0A437N9D9"/>
<dbReference type="InterPro" id="IPR000847">
    <property type="entry name" value="LysR_HTH_N"/>
</dbReference>
<dbReference type="InterPro" id="IPR005119">
    <property type="entry name" value="LysR_subst-bd"/>
</dbReference>
<comment type="similarity">
    <text evidence="1">Belongs to the LysR transcriptional regulatory family.</text>
</comment>
<keyword evidence="4" id="KW-0804">Transcription</keyword>
<dbReference type="FunFam" id="1.10.10.10:FF:000001">
    <property type="entry name" value="LysR family transcriptional regulator"/>
    <property type="match status" value="1"/>
</dbReference>
<comment type="caution">
    <text evidence="6">The sequence shown here is derived from an EMBL/GenBank/DDBJ whole genome shotgun (WGS) entry which is preliminary data.</text>
</comment>
<dbReference type="InterPro" id="IPR058163">
    <property type="entry name" value="LysR-type_TF_proteobact-type"/>
</dbReference>
<dbReference type="GO" id="GO:0003700">
    <property type="term" value="F:DNA-binding transcription factor activity"/>
    <property type="evidence" value="ECO:0007669"/>
    <property type="project" value="InterPro"/>
</dbReference>
<dbReference type="Pfam" id="PF03466">
    <property type="entry name" value="LysR_substrate"/>
    <property type="match status" value="1"/>
</dbReference>
<gene>
    <name evidence="6" type="ORF">EOE18_06470</name>
</gene>
<organism evidence="6 7">
    <name type="scientific">Novosphingobium umbonatum</name>
    <dbReference type="NCBI Taxonomy" id="1908524"/>
    <lineage>
        <taxon>Bacteria</taxon>
        <taxon>Pseudomonadati</taxon>
        <taxon>Pseudomonadota</taxon>
        <taxon>Alphaproteobacteria</taxon>
        <taxon>Sphingomonadales</taxon>
        <taxon>Sphingomonadaceae</taxon>
        <taxon>Novosphingobium</taxon>
    </lineage>
</organism>
<dbReference type="Gene3D" id="1.10.10.10">
    <property type="entry name" value="Winged helix-like DNA-binding domain superfamily/Winged helix DNA-binding domain"/>
    <property type="match status" value="1"/>
</dbReference>
<dbReference type="OrthoDB" id="9813056at2"/>
<dbReference type="InterPro" id="IPR036388">
    <property type="entry name" value="WH-like_DNA-bd_sf"/>
</dbReference>
<dbReference type="InterPro" id="IPR036390">
    <property type="entry name" value="WH_DNA-bd_sf"/>
</dbReference>
<feature type="domain" description="HTH lysR-type" evidence="5">
    <location>
        <begin position="1"/>
        <end position="61"/>
    </location>
</feature>
<dbReference type="PANTHER" id="PTHR30537:SF5">
    <property type="entry name" value="HTH-TYPE TRANSCRIPTIONAL ACTIVATOR TTDR-RELATED"/>
    <property type="match status" value="1"/>
</dbReference>
<dbReference type="PANTHER" id="PTHR30537">
    <property type="entry name" value="HTH-TYPE TRANSCRIPTIONAL REGULATOR"/>
    <property type="match status" value="1"/>
</dbReference>
<name>A0A437N9D9_9SPHN</name>
<dbReference type="SUPFAM" id="SSF46785">
    <property type="entry name" value="Winged helix' DNA-binding domain"/>
    <property type="match status" value="1"/>
</dbReference>
<proteinExistence type="inferred from homology"/>
<sequence length="301" mass="33946">MEGAIFHHLTIFHAIAAEGSITGAARRLELGVPAISKSLKALEARAGLPLFHRTTRKLEITEAGQMLRERTQDAVRQLDYAFESVQDLGQLPSGTVRITMARFAYQWVLRPVLAAFYEAYPHIQLEISISDGTIDMIAEGFDLGIRFGDRLEEGMIARRLMPAMREGLYVSPAYALRHGIPATPQDLRNHRLIGYRFITANRMLPLIVDQDGDELAIDMPSPIVTNDIEVTADAIRQGLGIGRLFEPIHAALPDRDTFLPVLEPHWRTYPPLYLYFPKNSQRAKRIRAVIDFLIEQQMGSF</sequence>
<accession>A0A437N9D9</accession>
<evidence type="ECO:0000256" key="3">
    <source>
        <dbReference type="ARBA" id="ARBA00023125"/>
    </source>
</evidence>
<dbReference type="SUPFAM" id="SSF53850">
    <property type="entry name" value="Periplasmic binding protein-like II"/>
    <property type="match status" value="1"/>
</dbReference>
<dbReference type="PROSITE" id="PS50931">
    <property type="entry name" value="HTH_LYSR"/>
    <property type="match status" value="1"/>
</dbReference>
<dbReference type="RefSeq" id="WP_127707365.1">
    <property type="nucleotide sequence ID" value="NZ_SACO01000003.1"/>
</dbReference>
<keyword evidence="2" id="KW-0805">Transcription regulation</keyword>
<dbReference type="Proteomes" id="UP000282837">
    <property type="component" value="Unassembled WGS sequence"/>
</dbReference>
<evidence type="ECO:0000313" key="6">
    <source>
        <dbReference type="EMBL" id="RVU06452.1"/>
    </source>
</evidence>
<evidence type="ECO:0000313" key="7">
    <source>
        <dbReference type="Proteomes" id="UP000282837"/>
    </source>
</evidence>